<name>A0A2H3NXI8_9BACT</name>
<dbReference type="InterPro" id="IPR002500">
    <property type="entry name" value="PAPS_reduct_dom"/>
</dbReference>
<dbReference type="OrthoDB" id="9774475at2"/>
<dbReference type="InterPro" id="IPR014729">
    <property type="entry name" value="Rossmann-like_a/b/a_fold"/>
</dbReference>
<feature type="coiled-coil region" evidence="1">
    <location>
        <begin position="243"/>
        <end position="270"/>
    </location>
</feature>
<keyword evidence="4" id="KW-1185">Reference proteome</keyword>
<proteinExistence type="predicted"/>
<evidence type="ECO:0000313" key="4">
    <source>
        <dbReference type="Proteomes" id="UP000221024"/>
    </source>
</evidence>
<dbReference type="Proteomes" id="UP000221024">
    <property type="component" value="Unassembled WGS sequence"/>
</dbReference>
<evidence type="ECO:0000259" key="2">
    <source>
        <dbReference type="Pfam" id="PF01507"/>
    </source>
</evidence>
<dbReference type="PANTHER" id="PTHR43196">
    <property type="entry name" value="SULFATE ADENYLYLTRANSFERASE SUBUNIT 2"/>
    <property type="match status" value="1"/>
</dbReference>
<dbReference type="EMBL" id="PDEP01000006">
    <property type="protein sequence ID" value="PEN06963.1"/>
    <property type="molecule type" value="Genomic_DNA"/>
</dbReference>
<evidence type="ECO:0000313" key="3">
    <source>
        <dbReference type="EMBL" id="PEN06963.1"/>
    </source>
</evidence>
<dbReference type="PANTHER" id="PTHR43196:SF2">
    <property type="entry name" value="PHOSPHOADENOSINE PHOSPHOSULFATE REDUCTASE"/>
    <property type="match status" value="1"/>
</dbReference>
<dbReference type="RefSeq" id="WP_098061993.1">
    <property type="nucleotide sequence ID" value="NZ_PDEP01000006.1"/>
</dbReference>
<sequence length="293" mass="34506">MSDSETRHIIAISGGKDSSALAIYLREPNRWQKHLGKTEAEPREPLEDVEFVFCDTGTELEETYEYLDRLETKLGKPIERLQADSPPGKTPFDHYLELYGGFLPSANMRWCTRNLKIKPFENYIGDDPVINYVGIRADEDREGYISTKDNITSVFPFREDGLVKEDIYRILEDSGMGRPEYYDWRSRSGCYFCFFQRRSEWVGLKENHPEFFEKAKEYEKVDEETGESFTWSDTESLDELEDPERIEEIKERAEQRRERLKQNMSNRSLMSLYFEDEVRDLEDDGKGCNICHL</sequence>
<reference evidence="3 4" key="1">
    <citation type="submission" date="2017-10" db="EMBL/GenBank/DDBJ databases">
        <title>Draft genome of Longimonas halophila.</title>
        <authorList>
            <person name="Goh K.M."/>
            <person name="Shamsir M.S."/>
            <person name="Lim S.W."/>
        </authorList>
    </citation>
    <scope>NUCLEOTIDE SEQUENCE [LARGE SCALE GENOMIC DNA]</scope>
    <source>
        <strain evidence="3 4">KCTC 42399</strain>
    </source>
</reference>
<keyword evidence="1" id="KW-0175">Coiled coil</keyword>
<dbReference type="SUPFAM" id="SSF52402">
    <property type="entry name" value="Adenine nucleotide alpha hydrolases-like"/>
    <property type="match status" value="1"/>
</dbReference>
<evidence type="ECO:0000256" key="1">
    <source>
        <dbReference type="SAM" id="Coils"/>
    </source>
</evidence>
<organism evidence="3 4">
    <name type="scientific">Longimonas halophila</name>
    <dbReference type="NCBI Taxonomy" id="1469170"/>
    <lineage>
        <taxon>Bacteria</taxon>
        <taxon>Pseudomonadati</taxon>
        <taxon>Rhodothermota</taxon>
        <taxon>Rhodothermia</taxon>
        <taxon>Rhodothermales</taxon>
        <taxon>Salisaetaceae</taxon>
        <taxon>Longimonas</taxon>
    </lineage>
</organism>
<dbReference type="Gene3D" id="3.40.50.620">
    <property type="entry name" value="HUPs"/>
    <property type="match status" value="1"/>
</dbReference>
<accession>A0A2H3NXI8</accession>
<comment type="caution">
    <text evidence="3">The sequence shown here is derived from an EMBL/GenBank/DDBJ whole genome shotgun (WGS) entry which is preliminary data.</text>
</comment>
<dbReference type="AlphaFoldDB" id="A0A2H3NXI8"/>
<dbReference type="InterPro" id="IPR050128">
    <property type="entry name" value="Sulfate_adenylyltrnsfr_sub2"/>
</dbReference>
<gene>
    <name evidence="3" type="ORF">CRI93_07410</name>
</gene>
<dbReference type="GO" id="GO:0003824">
    <property type="term" value="F:catalytic activity"/>
    <property type="evidence" value="ECO:0007669"/>
    <property type="project" value="InterPro"/>
</dbReference>
<feature type="domain" description="Phosphoadenosine phosphosulphate reductase" evidence="2">
    <location>
        <begin position="8"/>
        <end position="141"/>
    </location>
</feature>
<dbReference type="Pfam" id="PF01507">
    <property type="entry name" value="PAPS_reduct"/>
    <property type="match status" value="1"/>
</dbReference>
<protein>
    <submittedName>
        <fullName evidence="3">Phosphoadenosine phosphosulfate reductase</fullName>
    </submittedName>
</protein>